<accession>A0ABV2ULW4</accession>
<dbReference type="InterPro" id="IPR013154">
    <property type="entry name" value="ADH-like_N"/>
</dbReference>
<dbReference type="GO" id="GO:0016491">
    <property type="term" value="F:oxidoreductase activity"/>
    <property type="evidence" value="ECO:0007669"/>
    <property type="project" value="UniProtKB-KW"/>
</dbReference>
<dbReference type="InterPro" id="IPR020843">
    <property type="entry name" value="ER"/>
</dbReference>
<dbReference type="SUPFAM" id="SSF51735">
    <property type="entry name" value="NAD(P)-binding Rossmann-fold domains"/>
    <property type="match status" value="1"/>
</dbReference>
<protein>
    <submittedName>
        <fullName evidence="4">NADP-dependent oxidoreductase</fullName>
        <ecNumber evidence="4">1.-.-.-</ecNumber>
    </submittedName>
</protein>
<reference evidence="4 5" key="1">
    <citation type="submission" date="2024-06" db="EMBL/GenBank/DDBJ databases">
        <title>The Natural Products Discovery Center: Release of the First 8490 Sequenced Strains for Exploring Actinobacteria Biosynthetic Diversity.</title>
        <authorList>
            <person name="Kalkreuter E."/>
            <person name="Kautsar S.A."/>
            <person name="Yang D."/>
            <person name="Bader C.D."/>
            <person name="Teijaro C.N."/>
            <person name="Fluegel L."/>
            <person name="Davis C.M."/>
            <person name="Simpson J.R."/>
            <person name="Lauterbach L."/>
            <person name="Steele A.D."/>
            <person name="Gui C."/>
            <person name="Meng S."/>
            <person name="Li G."/>
            <person name="Viehrig K."/>
            <person name="Ye F."/>
            <person name="Su P."/>
            <person name="Kiefer A.F."/>
            <person name="Nichols A."/>
            <person name="Cepeda A.J."/>
            <person name="Yan W."/>
            <person name="Fan B."/>
            <person name="Jiang Y."/>
            <person name="Adhikari A."/>
            <person name="Zheng C.-J."/>
            <person name="Schuster L."/>
            <person name="Cowan T.M."/>
            <person name="Smanski M.J."/>
            <person name="Chevrette M.G."/>
            <person name="De Carvalho L.P.S."/>
            <person name="Shen B."/>
        </authorList>
    </citation>
    <scope>NUCLEOTIDE SEQUENCE [LARGE SCALE GENOMIC DNA]</scope>
    <source>
        <strain evidence="4 5">NPDC005137</strain>
    </source>
</reference>
<evidence type="ECO:0000313" key="5">
    <source>
        <dbReference type="Proteomes" id="UP001550044"/>
    </source>
</evidence>
<evidence type="ECO:0000256" key="1">
    <source>
        <dbReference type="ARBA" id="ARBA00022857"/>
    </source>
</evidence>
<feature type="domain" description="Enoyl reductase (ER)" evidence="3">
    <location>
        <begin position="1"/>
        <end position="298"/>
    </location>
</feature>
<dbReference type="RefSeq" id="WP_356713246.1">
    <property type="nucleotide sequence ID" value="NZ_JBEXIP010000073.1"/>
</dbReference>
<evidence type="ECO:0000259" key="3">
    <source>
        <dbReference type="SMART" id="SM00829"/>
    </source>
</evidence>
<dbReference type="EMBL" id="JBEXIP010000073">
    <property type="protein sequence ID" value="MET8438833.1"/>
    <property type="molecule type" value="Genomic_DNA"/>
</dbReference>
<dbReference type="Gene3D" id="3.40.50.720">
    <property type="entry name" value="NAD(P)-binding Rossmann-like Domain"/>
    <property type="match status" value="1"/>
</dbReference>
<keyword evidence="1" id="KW-0521">NADP</keyword>
<dbReference type="Pfam" id="PF13602">
    <property type="entry name" value="ADH_zinc_N_2"/>
    <property type="match status" value="1"/>
</dbReference>
<name>A0ABV2ULW4_9ACTN</name>
<dbReference type="InterPro" id="IPR036291">
    <property type="entry name" value="NAD(P)-bd_dom_sf"/>
</dbReference>
<keyword evidence="5" id="KW-1185">Reference proteome</keyword>
<keyword evidence="2 4" id="KW-0560">Oxidoreductase</keyword>
<dbReference type="Pfam" id="PF08240">
    <property type="entry name" value="ADH_N"/>
    <property type="match status" value="1"/>
</dbReference>
<dbReference type="InterPro" id="IPR011032">
    <property type="entry name" value="GroES-like_sf"/>
</dbReference>
<dbReference type="SUPFAM" id="SSF50129">
    <property type="entry name" value="GroES-like"/>
    <property type="match status" value="1"/>
</dbReference>
<organism evidence="4 5">
    <name type="scientific">Streptomyces sp. 900116325</name>
    <dbReference type="NCBI Taxonomy" id="3154295"/>
    <lineage>
        <taxon>Bacteria</taxon>
        <taxon>Bacillati</taxon>
        <taxon>Actinomycetota</taxon>
        <taxon>Actinomycetes</taxon>
        <taxon>Kitasatosporales</taxon>
        <taxon>Streptomycetaceae</taxon>
        <taxon>Streptomyces</taxon>
    </lineage>
</organism>
<comment type="caution">
    <text evidence="4">The sequence shown here is derived from an EMBL/GenBank/DDBJ whole genome shotgun (WGS) entry which is preliminary data.</text>
</comment>
<gene>
    <name evidence="4" type="ORF">ABZV61_40430</name>
</gene>
<dbReference type="Gene3D" id="3.90.180.10">
    <property type="entry name" value="Medium-chain alcohol dehydrogenases, catalytic domain"/>
    <property type="match status" value="1"/>
</dbReference>
<dbReference type="CDD" id="cd05289">
    <property type="entry name" value="MDR_like_2"/>
    <property type="match status" value="1"/>
</dbReference>
<evidence type="ECO:0000256" key="2">
    <source>
        <dbReference type="ARBA" id="ARBA00023002"/>
    </source>
</evidence>
<evidence type="ECO:0000313" key="4">
    <source>
        <dbReference type="EMBL" id="MET8438833.1"/>
    </source>
</evidence>
<dbReference type="SMART" id="SM00829">
    <property type="entry name" value="PKS_ER"/>
    <property type="match status" value="1"/>
</dbReference>
<dbReference type="EC" id="1.-.-.-" evidence="4"/>
<sequence>MPEPHAGPGQVRVRVHAASVNPGDRYLRNGSLGLASLVPPYVPGMEAAGVLDEIGAGTVTDLRIGDRVMAMTMPTEPGGGAYAQYLALPAQRVTRAPEGTTHAEAATLPMNGLTARRALDLLGLSAGQSVAVTGGAGVVGGLVIQMARAEGITVVADALPADEELVRSLGADLVVLRGPGVARRILDAVPEGVDGLVDTAVIGSSAVAGAVHDGGVIVTLLGEGPRALRPAELRRRSLRTYMVFVPDYLDDRARLDRLRSQAEAGELTLRIARVLPAEQAAEAHRLLEAGGVRGRLVLEF</sequence>
<dbReference type="PANTHER" id="PTHR48106">
    <property type="entry name" value="QUINONE OXIDOREDUCTASE PIG3-RELATED"/>
    <property type="match status" value="1"/>
</dbReference>
<proteinExistence type="predicted"/>
<dbReference type="Proteomes" id="UP001550044">
    <property type="component" value="Unassembled WGS sequence"/>
</dbReference>